<dbReference type="RefSeq" id="WP_130434350.1">
    <property type="nucleotide sequence ID" value="NZ_SHKP01000008.1"/>
</dbReference>
<evidence type="ECO:0000256" key="1">
    <source>
        <dbReference type="ARBA" id="ARBA00022801"/>
    </source>
</evidence>
<dbReference type="GO" id="GO:0003860">
    <property type="term" value="F:3-hydroxyisobutyryl-CoA hydrolase activity"/>
    <property type="evidence" value="ECO:0007669"/>
    <property type="project" value="InterPro"/>
</dbReference>
<dbReference type="PANTHER" id="PTHR43176:SF6">
    <property type="entry name" value="3-HYDROXYISOBUTYRYL-COA HYDROLASE"/>
    <property type="match status" value="1"/>
</dbReference>
<accession>A0A4Q7VD70</accession>
<dbReference type="InterPro" id="IPR045004">
    <property type="entry name" value="ECH_dom"/>
</dbReference>
<name>A0A4Q7VD70_9BURK</name>
<reference evidence="3 4" key="1">
    <citation type="submission" date="2019-02" db="EMBL/GenBank/DDBJ databases">
        <title>Genomic Encyclopedia of Type Strains, Phase IV (KMG-IV): sequencing the most valuable type-strain genomes for metagenomic binning, comparative biology and taxonomic classification.</title>
        <authorList>
            <person name="Goeker M."/>
        </authorList>
    </citation>
    <scope>NUCLEOTIDE SEQUENCE [LARGE SCALE GENOMIC DNA]</scope>
    <source>
        <strain evidence="3 4">DSM 19570</strain>
    </source>
</reference>
<keyword evidence="1" id="KW-0378">Hydrolase</keyword>
<dbReference type="Gene3D" id="3.90.226.10">
    <property type="entry name" value="2-enoyl-CoA Hydratase, Chain A, domain 1"/>
    <property type="match status" value="1"/>
</dbReference>
<keyword evidence="4" id="KW-1185">Reference proteome</keyword>
<dbReference type="AlphaFoldDB" id="A0A4Q7VD70"/>
<proteinExistence type="predicted"/>
<sequence>MNANTVLLTLVSEGHIRAELRGQLGLITLNRPQALNALSLPMIRDLTALLLHWRHDETVAAVLVRGAGREGKAPAFCAGGDIRFFHQAALAGDPRIEDFFSEEYALNHLIHCYPKPCIALMDGICMGGGMGISQGAALRVVTEHSKLAMPETHIGLFPDVGGGWFLSRLAGSMGEYLALTGAVLNAAEAIAVGLADVQIASAQLPMLVEVLADQPIESAAAALAAVKAHAVASTAPKLMAHVAAIDRHFAAPTLAAIIESLRADTSDFAQQTLVTLQQRSPLMMAVTLELVRRARDLTLAEDLRLERDLVRHCFALRPVARSETIEGIRALAVDKDHAPRWNPARVEDIDAAELAAFFASPWPAHAHPLRELN</sequence>
<dbReference type="EMBL" id="SHKP01000008">
    <property type="protein sequence ID" value="RZT93847.1"/>
    <property type="molecule type" value="Genomic_DNA"/>
</dbReference>
<dbReference type="GO" id="GO:0006574">
    <property type="term" value="P:L-valine catabolic process"/>
    <property type="evidence" value="ECO:0007669"/>
    <property type="project" value="TreeGrafter"/>
</dbReference>
<dbReference type="OrthoDB" id="9790967at2"/>
<dbReference type="NCBIfam" id="NF004127">
    <property type="entry name" value="PRK05617.1"/>
    <property type="match status" value="1"/>
</dbReference>
<gene>
    <name evidence="3" type="ORF">EV670_3403</name>
</gene>
<dbReference type="SUPFAM" id="SSF52096">
    <property type="entry name" value="ClpP/crotonase"/>
    <property type="match status" value="1"/>
</dbReference>
<comment type="caution">
    <text evidence="3">The sequence shown here is derived from an EMBL/GenBank/DDBJ whole genome shotgun (WGS) entry which is preliminary data.</text>
</comment>
<evidence type="ECO:0000313" key="4">
    <source>
        <dbReference type="Proteomes" id="UP000293671"/>
    </source>
</evidence>
<protein>
    <submittedName>
        <fullName evidence="3">Enoyl-CoA hydratase/carnithine racemase</fullName>
    </submittedName>
</protein>
<dbReference type="PANTHER" id="PTHR43176">
    <property type="entry name" value="3-HYDROXYISOBUTYRYL-COA HYDROLASE-RELATED"/>
    <property type="match status" value="1"/>
</dbReference>
<dbReference type="CDD" id="cd06558">
    <property type="entry name" value="crotonase-like"/>
    <property type="match status" value="1"/>
</dbReference>
<evidence type="ECO:0000259" key="2">
    <source>
        <dbReference type="Pfam" id="PF16113"/>
    </source>
</evidence>
<dbReference type="Pfam" id="PF16113">
    <property type="entry name" value="ECH_2"/>
    <property type="match status" value="1"/>
</dbReference>
<evidence type="ECO:0000313" key="3">
    <source>
        <dbReference type="EMBL" id="RZT93847.1"/>
    </source>
</evidence>
<dbReference type="Proteomes" id="UP000293671">
    <property type="component" value="Unassembled WGS sequence"/>
</dbReference>
<organism evidence="3 4">
    <name type="scientific">Rivibacter subsaxonicus</name>
    <dbReference type="NCBI Taxonomy" id="457575"/>
    <lineage>
        <taxon>Bacteria</taxon>
        <taxon>Pseudomonadati</taxon>
        <taxon>Pseudomonadota</taxon>
        <taxon>Betaproteobacteria</taxon>
        <taxon>Burkholderiales</taxon>
        <taxon>Rivibacter</taxon>
    </lineage>
</organism>
<feature type="domain" description="Enoyl-CoA hydratase/isomerase" evidence="2">
    <location>
        <begin position="25"/>
        <end position="358"/>
    </location>
</feature>
<dbReference type="InterPro" id="IPR029045">
    <property type="entry name" value="ClpP/crotonase-like_dom_sf"/>
</dbReference>
<dbReference type="InterPro" id="IPR032259">
    <property type="entry name" value="HIBYL-CoA-H"/>
</dbReference>